<dbReference type="PROSITE" id="PS00687">
    <property type="entry name" value="ALDEHYDE_DEHYDR_GLU"/>
    <property type="match status" value="1"/>
</dbReference>
<comment type="caution">
    <text evidence="8">The sequence shown here is derived from an EMBL/GenBank/DDBJ whole genome shotgun (WGS) entry which is preliminary data.</text>
</comment>
<dbReference type="GO" id="GO:0004029">
    <property type="term" value="F:aldehyde dehydrogenase (NAD+) activity"/>
    <property type="evidence" value="ECO:0007669"/>
    <property type="project" value="UniProtKB-EC"/>
</dbReference>
<dbReference type="PANTHER" id="PTHR42804:SF1">
    <property type="entry name" value="ALDEHYDE DEHYDROGENASE-RELATED"/>
    <property type="match status" value="1"/>
</dbReference>
<dbReference type="Pfam" id="PF00171">
    <property type="entry name" value="Aldedh"/>
    <property type="match status" value="1"/>
</dbReference>
<dbReference type="InterPro" id="IPR016161">
    <property type="entry name" value="Ald_DH/histidinol_DH"/>
</dbReference>
<evidence type="ECO:0000256" key="3">
    <source>
        <dbReference type="ARBA" id="ARBA00024226"/>
    </source>
</evidence>
<dbReference type="Proteomes" id="UP001165124">
    <property type="component" value="Unassembled WGS sequence"/>
</dbReference>
<feature type="active site" evidence="5">
    <location>
        <position position="250"/>
    </location>
</feature>
<name>A0A9W6UZD6_9ACTN</name>
<dbReference type="PROSITE" id="PS00070">
    <property type="entry name" value="ALDEHYDE_DEHYDR_CYS"/>
    <property type="match status" value="1"/>
</dbReference>
<dbReference type="EC" id="1.2.1.3" evidence="3"/>
<dbReference type="PANTHER" id="PTHR42804">
    <property type="entry name" value="ALDEHYDE DEHYDROGENASE"/>
    <property type="match status" value="1"/>
</dbReference>
<keyword evidence="9" id="KW-1185">Reference proteome</keyword>
<dbReference type="EMBL" id="BSRZ01000016">
    <property type="protein sequence ID" value="GLW66665.1"/>
    <property type="molecule type" value="Genomic_DNA"/>
</dbReference>
<accession>A0A9W6UZD6</accession>
<evidence type="ECO:0000256" key="2">
    <source>
        <dbReference type="ARBA" id="ARBA00023002"/>
    </source>
</evidence>
<dbReference type="SUPFAM" id="SSF53720">
    <property type="entry name" value="ALDH-like"/>
    <property type="match status" value="1"/>
</dbReference>
<dbReference type="RefSeq" id="WP_067907983.1">
    <property type="nucleotide sequence ID" value="NZ_BSRZ01000016.1"/>
</dbReference>
<comment type="similarity">
    <text evidence="1 6">Belongs to the aldehyde dehydrogenase family.</text>
</comment>
<dbReference type="FunFam" id="3.40.605.10:FF:000007">
    <property type="entry name" value="NAD/NADP-dependent betaine aldehyde dehydrogenase"/>
    <property type="match status" value="1"/>
</dbReference>
<evidence type="ECO:0000259" key="7">
    <source>
        <dbReference type="Pfam" id="PF00171"/>
    </source>
</evidence>
<organism evidence="8 9">
    <name type="scientific">Actinomadura rubrobrunea</name>
    <dbReference type="NCBI Taxonomy" id="115335"/>
    <lineage>
        <taxon>Bacteria</taxon>
        <taxon>Bacillati</taxon>
        <taxon>Actinomycetota</taxon>
        <taxon>Actinomycetes</taxon>
        <taxon>Streptosporangiales</taxon>
        <taxon>Thermomonosporaceae</taxon>
        <taxon>Actinomadura</taxon>
    </lineage>
</organism>
<dbReference type="InterPro" id="IPR016162">
    <property type="entry name" value="Ald_DH_N"/>
</dbReference>
<proteinExistence type="inferred from homology"/>
<dbReference type="CDD" id="cd07138">
    <property type="entry name" value="ALDH_CddD_SSP0762"/>
    <property type="match status" value="1"/>
</dbReference>
<dbReference type="InterPro" id="IPR016163">
    <property type="entry name" value="Ald_DH_C"/>
</dbReference>
<evidence type="ECO:0000256" key="1">
    <source>
        <dbReference type="ARBA" id="ARBA00009986"/>
    </source>
</evidence>
<dbReference type="InterPro" id="IPR015590">
    <property type="entry name" value="Aldehyde_DH_dom"/>
</dbReference>
<evidence type="ECO:0000313" key="8">
    <source>
        <dbReference type="EMBL" id="GLW66665.1"/>
    </source>
</evidence>
<dbReference type="AlphaFoldDB" id="A0A9W6UZD6"/>
<feature type="domain" description="Aldehyde dehydrogenase" evidence="7">
    <location>
        <begin position="18"/>
        <end position="473"/>
    </location>
</feature>
<dbReference type="FunFam" id="3.40.309.10:FF:000012">
    <property type="entry name" value="Betaine aldehyde dehydrogenase"/>
    <property type="match status" value="1"/>
</dbReference>
<evidence type="ECO:0000256" key="5">
    <source>
        <dbReference type="PROSITE-ProRule" id="PRU10007"/>
    </source>
</evidence>
<evidence type="ECO:0000256" key="4">
    <source>
        <dbReference type="ARBA" id="ARBA00049194"/>
    </source>
</evidence>
<reference evidence="8" key="1">
    <citation type="submission" date="2023-02" db="EMBL/GenBank/DDBJ databases">
        <title>Actinomadura rubrobrunea NBRC 14622.</title>
        <authorList>
            <person name="Ichikawa N."/>
            <person name="Sato H."/>
            <person name="Tonouchi N."/>
        </authorList>
    </citation>
    <scope>NUCLEOTIDE SEQUENCE</scope>
    <source>
        <strain evidence="8">NBRC 14622</strain>
    </source>
</reference>
<dbReference type="Gene3D" id="3.40.309.10">
    <property type="entry name" value="Aldehyde Dehydrogenase, Chain A, domain 2"/>
    <property type="match status" value="1"/>
</dbReference>
<dbReference type="InterPro" id="IPR029510">
    <property type="entry name" value="Ald_DH_CS_GLU"/>
</dbReference>
<dbReference type="Gene3D" id="3.40.605.10">
    <property type="entry name" value="Aldehyde Dehydrogenase, Chain A, domain 1"/>
    <property type="match status" value="1"/>
</dbReference>
<comment type="catalytic activity">
    <reaction evidence="4">
        <text>an aldehyde + NAD(+) + H2O = a carboxylate + NADH + 2 H(+)</text>
        <dbReference type="Rhea" id="RHEA:16185"/>
        <dbReference type="ChEBI" id="CHEBI:15377"/>
        <dbReference type="ChEBI" id="CHEBI:15378"/>
        <dbReference type="ChEBI" id="CHEBI:17478"/>
        <dbReference type="ChEBI" id="CHEBI:29067"/>
        <dbReference type="ChEBI" id="CHEBI:57540"/>
        <dbReference type="ChEBI" id="CHEBI:57945"/>
        <dbReference type="EC" id="1.2.1.3"/>
    </reaction>
</comment>
<evidence type="ECO:0000313" key="9">
    <source>
        <dbReference type="Proteomes" id="UP001165124"/>
    </source>
</evidence>
<sequence length="475" mass="49686">MRRYDALCYDALYIDGTWVAPAAPASVDVVGAADAQPIGRVPRGGPADVDAAVGAARAAFDGWAAAPPGERAAVLAALHRALAARGEELAATIAQEVGTPLKMARRVQVGAPLSVLESYADMAAGYAYERRVGNSLVVREPAGVVGAITPWNYPLHQVVAKVGAALAAGCTVVLKPADDAPLSVFMLMEAAHEAGVPAGVLNLVTGPGAVVGEAIAAHPGVDMVSFTGSTRAGTRVAGLAARTVKRVALELGGKSANVVLDDADLERAVRTGVNNAFLNSGQTCSAWTRMLVPRPLQEKALDIAVQAAQRLTVGHPLDESTRLGPLVSARQRDTVLEYIAIGIAEGARLVHGGPDRPEGPGFYVRPTIFADVRADMRIAREEIFGPVLAVLPYDDEDEAVRIANDSDYGLHGAVWSADPDRALRVARRLRTGQVDVNGAAWNPLAPFGGYKRSGVGRELGEAGLEEFCEIKSIQL</sequence>
<keyword evidence="2 6" id="KW-0560">Oxidoreductase</keyword>
<gene>
    <name evidence="8" type="ORF">Arub01_49090</name>
</gene>
<protein>
    <recommendedName>
        <fullName evidence="3">aldehyde dehydrogenase (NAD(+))</fullName>
        <ecNumber evidence="3">1.2.1.3</ecNumber>
    </recommendedName>
</protein>
<dbReference type="InterPro" id="IPR016160">
    <property type="entry name" value="Ald_DH_CS_CYS"/>
</dbReference>
<evidence type="ECO:0000256" key="6">
    <source>
        <dbReference type="RuleBase" id="RU003345"/>
    </source>
</evidence>